<dbReference type="InterPro" id="IPR013584">
    <property type="entry name" value="RAP"/>
</dbReference>
<keyword evidence="4" id="KW-1185">Reference proteome</keyword>
<gene>
    <name evidence="3" type="ORF">LSTR_LSTR006313</name>
</gene>
<dbReference type="SMART" id="SM00952">
    <property type="entry name" value="RAP"/>
    <property type="match status" value="1"/>
</dbReference>
<reference evidence="3 4" key="1">
    <citation type="journal article" date="2017" name="Gigascience">
        <title>Genome sequence of the small brown planthopper, Laodelphax striatellus.</title>
        <authorList>
            <person name="Zhu J."/>
            <person name="Jiang F."/>
            <person name="Wang X."/>
            <person name="Yang P."/>
            <person name="Bao Y."/>
            <person name="Zhao W."/>
            <person name="Wang W."/>
            <person name="Lu H."/>
            <person name="Wang Q."/>
            <person name="Cui N."/>
            <person name="Li J."/>
            <person name="Chen X."/>
            <person name="Luo L."/>
            <person name="Yu J."/>
            <person name="Kang L."/>
            <person name="Cui F."/>
        </authorList>
    </citation>
    <scope>NUCLEOTIDE SEQUENCE [LARGE SCALE GENOMIC DNA]</scope>
    <source>
        <strain evidence="3">Lst14</strain>
    </source>
</reference>
<dbReference type="Pfam" id="PF06743">
    <property type="entry name" value="FAST_1"/>
    <property type="match status" value="1"/>
</dbReference>
<feature type="domain" description="RAP" evidence="2">
    <location>
        <begin position="463"/>
        <end position="520"/>
    </location>
</feature>
<evidence type="ECO:0000259" key="2">
    <source>
        <dbReference type="SMART" id="SM00952"/>
    </source>
</evidence>
<feature type="region of interest" description="Disordered" evidence="1">
    <location>
        <begin position="31"/>
        <end position="64"/>
    </location>
</feature>
<dbReference type="Proteomes" id="UP000291343">
    <property type="component" value="Unassembled WGS sequence"/>
</dbReference>
<feature type="compositionally biased region" description="Basic and acidic residues" evidence="1">
    <location>
        <begin position="43"/>
        <end position="60"/>
    </location>
</feature>
<dbReference type="InParanoid" id="A0A482XQ65"/>
<comment type="caution">
    <text evidence="3">The sequence shown here is derived from an EMBL/GenBank/DDBJ whole genome shotgun (WGS) entry which is preliminary data.</text>
</comment>
<protein>
    <recommendedName>
        <fullName evidence="2">RAP domain-containing protein</fullName>
    </recommendedName>
</protein>
<feature type="compositionally biased region" description="Polar residues" evidence="1">
    <location>
        <begin position="31"/>
        <end position="40"/>
    </location>
</feature>
<dbReference type="STRING" id="195883.A0A482XQ65"/>
<dbReference type="InterPro" id="IPR010622">
    <property type="entry name" value="FAST_Leu-rich"/>
</dbReference>
<sequence>MMIHYRNLNRALRILQHSAYGSSSAINPAATTGLSATSPSGEGGKDSDSQIKSEQPDATKKVKQVNRKLTASVFNSLKDISNDDKLVNRIDSASTPQELLAVSETLGIQRKYALKIVSRLAELTNQGKMKIVDFQGDPRFIKLCQQLGNPEEKSTKAFKKLASGGGGLNDLGVVLGVAGDDEAAKLINTITLPQMVKVLTSLSLKRRRSLPLLRSLAFNIGKCDEPLNIKQGADVLYACCQLNFFDEVLFVKVCGDLGKCIAENRKSAVFGSICTSLGMLRYKDRELMDLLCVWTMKNLSLCRTQDVVSLVLTLGAINHIPSNSEALFTKLERHLDASDLSTPFLWLDVVWSLLILNKATEKHISSVLDPAFILRLTNCRPEGIGVAVKLKLLNINGAAKLLIDKYKGPYLDPTSDIFDVEVPRNGECVMDSNFNPLPLIDKKSGEAIDRTKSNVRKGKRIAVVVLDFHDLTKGEMDLVGLASLCVRLISKSNYTVITIPHYEFNPNDKLVTRVKYIEQKLKTIVAS</sequence>
<name>A0A482XQ65_LAOST</name>
<dbReference type="AlphaFoldDB" id="A0A482XQ65"/>
<evidence type="ECO:0000313" key="3">
    <source>
        <dbReference type="EMBL" id="RZF47677.1"/>
    </source>
</evidence>
<evidence type="ECO:0000256" key="1">
    <source>
        <dbReference type="SAM" id="MobiDB-lite"/>
    </source>
</evidence>
<organism evidence="3 4">
    <name type="scientific">Laodelphax striatellus</name>
    <name type="common">Small brown planthopper</name>
    <name type="synonym">Delphax striatella</name>
    <dbReference type="NCBI Taxonomy" id="195883"/>
    <lineage>
        <taxon>Eukaryota</taxon>
        <taxon>Metazoa</taxon>
        <taxon>Ecdysozoa</taxon>
        <taxon>Arthropoda</taxon>
        <taxon>Hexapoda</taxon>
        <taxon>Insecta</taxon>
        <taxon>Pterygota</taxon>
        <taxon>Neoptera</taxon>
        <taxon>Paraneoptera</taxon>
        <taxon>Hemiptera</taxon>
        <taxon>Auchenorrhyncha</taxon>
        <taxon>Fulgoroidea</taxon>
        <taxon>Delphacidae</taxon>
        <taxon>Criomorphinae</taxon>
        <taxon>Laodelphax</taxon>
    </lineage>
</organism>
<evidence type="ECO:0000313" key="4">
    <source>
        <dbReference type="Proteomes" id="UP000291343"/>
    </source>
</evidence>
<dbReference type="GO" id="GO:0044528">
    <property type="term" value="P:regulation of mitochondrial mRNA stability"/>
    <property type="evidence" value="ECO:0007669"/>
    <property type="project" value="InterPro"/>
</dbReference>
<dbReference type="OrthoDB" id="6501018at2759"/>
<proteinExistence type="predicted"/>
<dbReference type="FunCoup" id="A0A482XQ65">
    <property type="interactions" value="889"/>
</dbReference>
<dbReference type="EMBL" id="QKKF02003454">
    <property type="protein sequence ID" value="RZF47677.1"/>
    <property type="molecule type" value="Genomic_DNA"/>
</dbReference>
<accession>A0A482XQ65</accession>
<dbReference type="SMR" id="A0A482XQ65"/>